<evidence type="ECO:0000313" key="4">
    <source>
        <dbReference type="Proteomes" id="UP000314982"/>
    </source>
</evidence>
<dbReference type="GeneTree" id="ENSGT01110000268254"/>
<dbReference type="PANTHER" id="PTHR11590:SF49">
    <property type="entry name" value="PROTEIN-GLUTAMINE GAMMA-GLUTAMYLTRANSFERASE K"/>
    <property type="match status" value="1"/>
</dbReference>
<evidence type="ECO:0000256" key="1">
    <source>
        <dbReference type="ARBA" id="ARBA00005968"/>
    </source>
</evidence>
<accession>A0A4W5JX89</accession>
<reference evidence="3" key="3">
    <citation type="submission" date="2025-09" db="UniProtKB">
        <authorList>
            <consortium name="Ensembl"/>
        </authorList>
    </citation>
    <scope>IDENTIFICATION</scope>
</reference>
<evidence type="ECO:0000313" key="3">
    <source>
        <dbReference type="Ensembl" id="ENSHHUP00000004439.1"/>
    </source>
</evidence>
<protein>
    <recommendedName>
        <fullName evidence="2">Transglutaminase N-terminal domain-containing protein</fullName>
    </recommendedName>
</protein>
<comment type="similarity">
    <text evidence="1">Belongs to the transglutaminase superfamily. Transglutaminase family.</text>
</comment>
<dbReference type="GO" id="GO:0007399">
    <property type="term" value="P:nervous system development"/>
    <property type="evidence" value="ECO:0007669"/>
    <property type="project" value="UniProtKB-ARBA"/>
</dbReference>
<reference evidence="3" key="2">
    <citation type="submission" date="2025-08" db="UniProtKB">
        <authorList>
            <consortium name="Ensembl"/>
        </authorList>
    </citation>
    <scope>IDENTIFICATION</scope>
</reference>
<dbReference type="Ensembl" id="ENSHHUT00000004587.1">
    <property type="protein sequence ID" value="ENSHHUP00000004439.1"/>
    <property type="gene ID" value="ENSHHUG00000002768.1"/>
</dbReference>
<dbReference type="Gene3D" id="2.60.40.10">
    <property type="entry name" value="Immunoglobulins"/>
    <property type="match status" value="1"/>
</dbReference>
<organism evidence="3 4">
    <name type="scientific">Hucho hucho</name>
    <name type="common">huchen</name>
    <dbReference type="NCBI Taxonomy" id="62062"/>
    <lineage>
        <taxon>Eukaryota</taxon>
        <taxon>Metazoa</taxon>
        <taxon>Chordata</taxon>
        <taxon>Craniata</taxon>
        <taxon>Vertebrata</taxon>
        <taxon>Euteleostomi</taxon>
        <taxon>Actinopterygii</taxon>
        <taxon>Neopterygii</taxon>
        <taxon>Teleostei</taxon>
        <taxon>Protacanthopterygii</taxon>
        <taxon>Salmoniformes</taxon>
        <taxon>Salmonidae</taxon>
        <taxon>Salmoninae</taxon>
        <taxon>Hucho</taxon>
    </lineage>
</organism>
<evidence type="ECO:0000259" key="2">
    <source>
        <dbReference type="Pfam" id="PF00868"/>
    </source>
</evidence>
<dbReference type="Pfam" id="PF00868">
    <property type="entry name" value="Transglut_N"/>
    <property type="match status" value="1"/>
</dbReference>
<dbReference type="InterPro" id="IPR013783">
    <property type="entry name" value="Ig-like_fold"/>
</dbReference>
<dbReference type="PANTHER" id="PTHR11590">
    <property type="entry name" value="PROTEIN-GLUTAMINE GAMMA-GLUTAMYLTRANSFERASE"/>
    <property type="match status" value="1"/>
</dbReference>
<dbReference type="STRING" id="62062.ENSHHUP00000004439"/>
<feature type="domain" description="Transglutaminase N-terminal" evidence="2">
    <location>
        <begin position="86"/>
        <end position="146"/>
    </location>
</feature>
<dbReference type="Proteomes" id="UP000314982">
    <property type="component" value="Unassembled WGS sequence"/>
</dbReference>
<reference evidence="4" key="1">
    <citation type="submission" date="2018-06" db="EMBL/GenBank/DDBJ databases">
        <title>Genome assembly of Danube salmon.</title>
        <authorList>
            <person name="Macqueen D.J."/>
            <person name="Gundappa M.K."/>
        </authorList>
    </citation>
    <scope>NUCLEOTIDE SEQUENCE [LARGE SCALE GENOMIC DNA]</scope>
</reference>
<dbReference type="SUPFAM" id="SSF81296">
    <property type="entry name" value="E set domains"/>
    <property type="match status" value="1"/>
</dbReference>
<dbReference type="InterPro" id="IPR001102">
    <property type="entry name" value="Transglutaminase_N"/>
</dbReference>
<sequence length="200" mass="22308">MPGERLMGSCSEVGRFHGNALTIVESKSKEQGGCLQCFQEIFCCSRRQSSLYDVTDTVVRDEVVKPPQPHTGDKELEELMLSVHSVDLLSSKTGQNRLEHHTNLYHGNKLIIRRGQTFQIELDLSRPFNSNTDKLHLDLRTGKSDLDVCHKKAIVLYSLVQYVLCKQHYIIQCGVVGQMCPAVSQAPVSQAPRKQGGNTG</sequence>
<dbReference type="InterPro" id="IPR014756">
    <property type="entry name" value="Ig_E-set"/>
</dbReference>
<dbReference type="AlphaFoldDB" id="A0A4W5JX89"/>
<proteinExistence type="inferred from homology"/>
<dbReference type="InterPro" id="IPR050779">
    <property type="entry name" value="Transglutaminase"/>
</dbReference>
<dbReference type="GO" id="GO:0003810">
    <property type="term" value="F:protein-glutamine gamma-glutamyltransferase activity"/>
    <property type="evidence" value="ECO:0007669"/>
    <property type="project" value="TreeGrafter"/>
</dbReference>
<name>A0A4W5JX89_9TELE</name>
<keyword evidence="4" id="KW-1185">Reference proteome</keyword>